<evidence type="ECO:0000256" key="1">
    <source>
        <dbReference type="SAM" id="MobiDB-lite"/>
    </source>
</evidence>
<accession>A0A328E229</accession>
<evidence type="ECO:0000313" key="2">
    <source>
        <dbReference type="EMBL" id="RAL52072.1"/>
    </source>
</evidence>
<sequence length="245" mass="26840">MPRQIPRPSAVQPRQPSPSSRRASPGALAAAALDRVPSPPLATAATRPPVFLSGPLCREFQGKGNHILAIYQKEEIPVFGATLKEGKLYRISNPAVLSNNKPTIVSNKFKLSLGKRTTITEIVDDLFPKHVFNFKPFGEINALQNYEKAPMFDVIGALFLSDPAITKPINGGKELHALCGEKYASDLMKFVEKGAVQPVIVIIQFCKAGKYNEGEDAYRVSFPSYAILRAEVLQKNGAIQSEVFF</sequence>
<dbReference type="Proteomes" id="UP000249390">
    <property type="component" value="Unassembled WGS sequence"/>
</dbReference>
<dbReference type="InterPro" id="IPR012340">
    <property type="entry name" value="NA-bd_OB-fold"/>
</dbReference>
<evidence type="ECO:0000313" key="3">
    <source>
        <dbReference type="Proteomes" id="UP000249390"/>
    </source>
</evidence>
<organism evidence="2 3">
    <name type="scientific">Cuscuta australis</name>
    <dbReference type="NCBI Taxonomy" id="267555"/>
    <lineage>
        <taxon>Eukaryota</taxon>
        <taxon>Viridiplantae</taxon>
        <taxon>Streptophyta</taxon>
        <taxon>Embryophyta</taxon>
        <taxon>Tracheophyta</taxon>
        <taxon>Spermatophyta</taxon>
        <taxon>Magnoliopsida</taxon>
        <taxon>eudicotyledons</taxon>
        <taxon>Gunneridae</taxon>
        <taxon>Pentapetalae</taxon>
        <taxon>asterids</taxon>
        <taxon>lamiids</taxon>
        <taxon>Solanales</taxon>
        <taxon>Convolvulaceae</taxon>
        <taxon>Cuscuteae</taxon>
        <taxon>Cuscuta</taxon>
        <taxon>Cuscuta subgen. Grammica</taxon>
        <taxon>Cuscuta sect. Cleistogrammica</taxon>
    </lineage>
</organism>
<keyword evidence="3" id="KW-1185">Reference proteome</keyword>
<dbReference type="EMBL" id="NQVE01000040">
    <property type="protein sequence ID" value="RAL52072.1"/>
    <property type="molecule type" value="Genomic_DNA"/>
</dbReference>
<dbReference type="Gene3D" id="2.40.50.140">
    <property type="entry name" value="Nucleic acid-binding proteins"/>
    <property type="match status" value="1"/>
</dbReference>
<feature type="region of interest" description="Disordered" evidence="1">
    <location>
        <begin position="1"/>
        <end position="28"/>
    </location>
</feature>
<proteinExistence type="predicted"/>
<gene>
    <name evidence="2" type="ORF">DM860_014899</name>
</gene>
<name>A0A328E229_9ASTE</name>
<protein>
    <submittedName>
        <fullName evidence="2">Uncharacterized protein</fullName>
    </submittedName>
</protein>
<reference evidence="2 3" key="1">
    <citation type="submission" date="2018-06" db="EMBL/GenBank/DDBJ databases">
        <title>The Genome of Cuscuta australis (Dodder) Provides Insight into the Evolution of Plant Parasitism.</title>
        <authorList>
            <person name="Liu H."/>
        </authorList>
    </citation>
    <scope>NUCLEOTIDE SEQUENCE [LARGE SCALE GENOMIC DNA]</scope>
    <source>
        <strain evidence="3">cv. Yunnan</strain>
        <tissue evidence="2">Vines</tissue>
    </source>
</reference>
<comment type="caution">
    <text evidence="2">The sequence shown here is derived from an EMBL/GenBank/DDBJ whole genome shotgun (WGS) entry which is preliminary data.</text>
</comment>
<dbReference type="AlphaFoldDB" id="A0A328E229"/>